<feature type="transmembrane region" description="Helical" evidence="1">
    <location>
        <begin position="12"/>
        <end position="34"/>
    </location>
</feature>
<keyword evidence="1" id="KW-0812">Transmembrane</keyword>
<dbReference type="RefSeq" id="WP_280102319.1">
    <property type="nucleotide sequence ID" value="NZ_CP122979.1"/>
</dbReference>
<dbReference type="Proteomes" id="UP001179842">
    <property type="component" value="Chromosome"/>
</dbReference>
<accession>A0ABY8LXL8</accession>
<proteinExistence type="predicted"/>
<keyword evidence="3" id="KW-1185">Reference proteome</keyword>
<keyword evidence="1" id="KW-0472">Membrane</keyword>
<evidence type="ECO:0000256" key="1">
    <source>
        <dbReference type="SAM" id="Phobius"/>
    </source>
</evidence>
<keyword evidence="1" id="KW-1133">Transmembrane helix</keyword>
<dbReference type="EMBL" id="CP122979">
    <property type="protein sequence ID" value="WGI37016.1"/>
    <property type="molecule type" value="Genomic_DNA"/>
</dbReference>
<dbReference type="NCBIfam" id="NF012210">
    <property type="entry name" value="PDxFFG"/>
    <property type="match status" value="1"/>
</dbReference>
<protein>
    <submittedName>
        <fullName evidence="2">PDxFFG protein</fullName>
    </submittedName>
</protein>
<evidence type="ECO:0000313" key="2">
    <source>
        <dbReference type="EMBL" id="WGI37016.1"/>
    </source>
</evidence>
<name>A0ABY8LXL8_9BACT</name>
<reference evidence="2" key="1">
    <citation type="submission" date="2023-04" db="EMBL/GenBank/DDBJ databases">
        <title>Completed genome of Mycoplasma lagogenitalium type strain 12MS.</title>
        <authorList>
            <person name="Spergser J."/>
        </authorList>
    </citation>
    <scope>NUCLEOTIDE SEQUENCE</scope>
    <source>
        <strain evidence="2">12MS</strain>
    </source>
</reference>
<organism evidence="2 3">
    <name type="scientific">Mesomycoplasma lagogenitalium</name>
    <dbReference type="NCBI Taxonomy" id="171286"/>
    <lineage>
        <taxon>Bacteria</taxon>
        <taxon>Bacillati</taxon>
        <taxon>Mycoplasmatota</taxon>
        <taxon>Mycoplasmoidales</taxon>
        <taxon>Metamycoplasmataceae</taxon>
        <taxon>Mesomycoplasma</taxon>
    </lineage>
</organism>
<evidence type="ECO:0000313" key="3">
    <source>
        <dbReference type="Proteomes" id="UP001179842"/>
    </source>
</evidence>
<sequence length="1824" mass="208120">MVKKKLSLTAKLLISAGIIVVGSGAAIGSMFLYANNSDAVHGKLSGLSNEAKSNDFSKIRDENGKLQPIISIVDPLKEKAVAKINEQGSEFWFLDDEKTKYNFDDFFAKYYEKYQESFYLEVKYGSFNFYNEYVLAVKPKEFVEFTKWFFDNVSWGPDLLTLDTFRLVPGVEQNGNSITLGSHSTEHKEVSEIKFFPDAFFGSLPIYSQLGGEGNAVDSLATKAFSDLQSKEVLDQFLKDLPVSSVIKNHYNETNNSFLELINPQSLINKKYLMWVNKTEKENGKGTLLLPENADEKLYNEILEKYKVDKKLYPFSEFKKGTITNVSSSAGSAPALTLTLLLDEDKDKPVVNNKTYEVSFKMNEADATENWNLTYSILKTDLNAKMVHFLDFYGVKFYENKKLFYYENEKEKRFFKSKSAALENLNVFKSYDQLSQTEKDKLKEYSVKSIDVVDGILKLVLESQSQDNKTVKEFSFDSKSMTSEQNDQFFELKEALGYNGAITPVTLNFSQENPNLKDENGNKLEGLATRSYQVLYEVYNGLIEKVVKKFPHLLKVQQGPHLEKKINDKGYYEYELVDGQYRGFSEDDRIGLPLLLAATIDNFEGISTDFLRYVAAHEYGHHLTLDQANAWNTGDQGVVIGGMNVRAGIAENSFYAENAVRNYLLARTNLDFERVSVNGIPTPDGKFIRFKFITKDGQTVIESEEDIWGSLDRKGNILHTTLANKRRRFLQTFDGLKEAAQLRNVNLGDLFIANSLDENSGTLNPQIFGPNKLFVKKTVKNADGSESVIYQLENSDLKKILEFLEDGKGNKFNDKAEWNTNNTLSKINFLEYGTKEESNSENQQPNVVVDKNKVVKNNFFNKDNSPIVNVPLYSNENQQLLDEDLAKYKDKKIETISNAISSLSDLTFGQSGWNNRETFMGGEPSTYFKIPFSAFDNVKQGLANNLLNRSKVFEHYPQLNLIWNSGNTVYRTSNEFTAISSNNLAVQLATMWNAWFNQVLEYQNNRYSGFIEVANNGTTLEFVNLNGQTLNIAESYFFPKKKEAYLLNAGYAINDSINSQIKSVGNQLGFGNPGDLQINPNLTFLFEGLGISAANVPSLTYGNNLPAKRANFVIYNEQNQVIKPNDLYLHIRLLASDGNTNFLTGQNATYTTNKQRYVFNVSKIGYNLDDKFNDNSLYKSFADNLNGLTFDNLSKLYEFGSVDYSKATRTKVISDANGNQYASFDWDINYVKSKFNFEKFKNSVLDSHFETQAIKNLVNSGDQEIANEIMARFVKSDYFIAVKNFNPLKDLVKNQAIFSQQYGIDIHSDIFKNSLVYDVNALPEDQKTAKFDVEQLQNNVLVNYLTSIVGKENYTDEFKEYVGGQDLMRSIGNLVVIKDQGKIFEPLFENFVMPFFSDGRPSSDIINYNSTRVESQLADKFTDYIFNFAETLTRDYVITTYVPNTKPFGNLPEFISNLSEANSGLDYIVDATKLEIWNSRKNDINAVSQSIDLAIKASKTDEFLRKSWNTYKEHDNNIKEAKDYHQSMLKKGRETNDPIEKAKYLELEKTAFDLYNEAIKKRNDEVSKIRKEVYGAFYNKKIANTRNFRLQSSYFGRFMTKNNGYFKDISQKEIIGMELYDKDGNDYKDDSIRLTDLDGKKINTRAKAFFVSQLKTFGVGSRDISGIFRNKEKDAVAFYGFMKTEELAKIKKIKFTDLNTNEVKYLKINSQGTNNLFYLSKLGDPNSKVTLADFGYSSWVSDYEIMAKYRDALLKPKHNYLVEFVDENDNFVKNMSMGDLKFISENGKTDLQAPITLEKTEFKKEDKIEEKAVLKIDYQFNITG</sequence>
<gene>
    <name evidence="2" type="ORF">QEG99_01890</name>
</gene>